<comment type="caution">
    <text evidence="2">The sequence shown here is derived from an EMBL/GenBank/DDBJ whole genome shotgun (WGS) entry which is preliminary data.</text>
</comment>
<accession>A0ABR3G419</accession>
<proteinExistence type="predicted"/>
<sequence length="101" mass="11310">MGSDQRELQSAQPNPYPTGRGESLTGSFSGLESYDDSSPWKVTETDQCLHNMNMNRALDGLIQHAEQLDKSPSRVQLAADHPIQLDKYQEPYDGLDGDCRR</sequence>
<keyword evidence="3" id="KW-1185">Reference proteome</keyword>
<evidence type="ECO:0000256" key="1">
    <source>
        <dbReference type="SAM" id="MobiDB-lite"/>
    </source>
</evidence>
<protein>
    <submittedName>
        <fullName evidence="2">Uncharacterized protein</fullName>
    </submittedName>
</protein>
<dbReference type="Proteomes" id="UP001447188">
    <property type="component" value="Unassembled WGS sequence"/>
</dbReference>
<gene>
    <name evidence="2" type="ORF">Q9L58_010479</name>
</gene>
<dbReference type="EMBL" id="JBBBZM010000429">
    <property type="protein sequence ID" value="KAL0630674.1"/>
    <property type="molecule type" value="Genomic_DNA"/>
</dbReference>
<reference evidence="2 3" key="1">
    <citation type="submission" date="2024-02" db="EMBL/GenBank/DDBJ databases">
        <title>Discinaceae phylogenomics.</title>
        <authorList>
            <person name="Dirks A.C."/>
            <person name="James T.Y."/>
        </authorList>
    </citation>
    <scope>NUCLEOTIDE SEQUENCE [LARGE SCALE GENOMIC DNA]</scope>
    <source>
        <strain evidence="2 3">ACD0624</strain>
    </source>
</reference>
<evidence type="ECO:0000313" key="2">
    <source>
        <dbReference type="EMBL" id="KAL0630674.1"/>
    </source>
</evidence>
<organism evidence="2 3">
    <name type="scientific">Discina gigas</name>
    <dbReference type="NCBI Taxonomy" id="1032678"/>
    <lineage>
        <taxon>Eukaryota</taxon>
        <taxon>Fungi</taxon>
        <taxon>Dikarya</taxon>
        <taxon>Ascomycota</taxon>
        <taxon>Pezizomycotina</taxon>
        <taxon>Pezizomycetes</taxon>
        <taxon>Pezizales</taxon>
        <taxon>Discinaceae</taxon>
        <taxon>Discina</taxon>
    </lineage>
</organism>
<feature type="non-terminal residue" evidence="2">
    <location>
        <position position="101"/>
    </location>
</feature>
<name>A0ABR3G419_9PEZI</name>
<feature type="region of interest" description="Disordered" evidence="1">
    <location>
        <begin position="1"/>
        <end position="40"/>
    </location>
</feature>
<evidence type="ECO:0000313" key="3">
    <source>
        <dbReference type="Proteomes" id="UP001447188"/>
    </source>
</evidence>